<evidence type="ECO:0000256" key="1">
    <source>
        <dbReference type="SAM" id="MobiDB-lite"/>
    </source>
</evidence>
<feature type="compositionally biased region" description="Basic and acidic residues" evidence="1">
    <location>
        <begin position="87"/>
        <end position="97"/>
    </location>
</feature>
<dbReference type="EMBL" id="JANPWB010000010">
    <property type="protein sequence ID" value="KAJ1136802.1"/>
    <property type="molecule type" value="Genomic_DNA"/>
</dbReference>
<organism evidence="2 3">
    <name type="scientific">Pleurodeles waltl</name>
    <name type="common">Iberian ribbed newt</name>
    <dbReference type="NCBI Taxonomy" id="8319"/>
    <lineage>
        <taxon>Eukaryota</taxon>
        <taxon>Metazoa</taxon>
        <taxon>Chordata</taxon>
        <taxon>Craniata</taxon>
        <taxon>Vertebrata</taxon>
        <taxon>Euteleostomi</taxon>
        <taxon>Amphibia</taxon>
        <taxon>Batrachia</taxon>
        <taxon>Caudata</taxon>
        <taxon>Salamandroidea</taxon>
        <taxon>Salamandridae</taxon>
        <taxon>Pleurodelinae</taxon>
        <taxon>Pleurodeles</taxon>
    </lineage>
</organism>
<feature type="region of interest" description="Disordered" evidence="1">
    <location>
        <begin position="71"/>
        <end position="156"/>
    </location>
</feature>
<keyword evidence="3" id="KW-1185">Reference proteome</keyword>
<feature type="region of interest" description="Disordered" evidence="1">
    <location>
        <begin position="1"/>
        <end position="27"/>
    </location>
</feature>
<sequence length="190" mass="21069">MDDGDDDSDVWGSLSQASPPKKPKLDVSTPFSAKLVLDSDVKVCSRLSFNTASASEWHCSRSRAIRVTHCPDDRGAGVSDVNPDFWVQKEKKREHGPESASEEPDAVDFKTIRTTETGKKDQEEPRTRAGTTDGVRDAGDAESQEPREDTLKSRHVPGGTWLTKVRFFLRDSQLLKREKGGRRGAGRDVE</sequence>
<dbReference type="Proteomes" id="UP001066276">
    <property type="component" value="Chromosome 6"/>
</dbReference>
<proteinExistence type="predicted"/>
<name>A0AAV7QC33_PLEWA</name>
<accession>A0AAV7QC33</accession>
<protein>
    <submittedName>
        <fullName evidence="2">Uncharacterized protein</fullName>
    </submittedName>
</protein>
<comment type="caution">
    <text evidence="2">The sequence shown here is derived from an EMBL/GenBank/DDBJ whole genome shotgun (WGS) entry which is preliminary data.</text>
</comment>
<reference evidence="2" key="1">
    <citation type="journal article" date="2022" name="bioRxiv">
        <title>Sequencing and chromosome-scale assembly of the giantPleurodeles waltlgenome.</title>
        <authorList>
            <person name="Brown T."/>
            <person name="Elewa A."/>
            <person name="Iarovenko S."/>
            <person name="Subramanian E."/>
            <person name="Araus A.J."/>
            <person name="Petzold A."/>
            <person name="Susuki M."/>
            <person name="Suzuki K.-i.T."/>
            <person name="Hayashi T."/>
            <person name="Toyoda A."/>
            <person name="Oliveira C."/>
            <person name="Osipova E."/>
            <person name="Leigh N.D."/>
            <person name="Simon A."/>
            <person name="Yun M.H."/>
        </authorList>
    </citation>
    <scope>NUCLEOTIDE SEQUENCE</scope>
    <source>
        <strain evidence="2">20211129_DDA</strain>
        <tissue evidence="2">Liver</tissue>
    </source>
</reference>
<feature type="compositionally biased region" description="Basic and acidic residues" evidence="1">
    <location>
        <begin position="134"/>
        <end position="152"/>
    </location>
</feature>
<dbReference type="AlphaFoldDB" id="A0AAV7QC33"/>
<evidence type="ECO:0000313" key="2">
    <source>
        <dbReference type="EMBL" id="KAJ1136802.1"/>
    </source>
</evidence>
<evidence type="ECO:0000313" key="3">
    <source>
        <dbReference type="Proteomes" id="UP001066276"/>
    </source>
</evidence>
<feature type="compositionally biased region" description="Basic and acidic residues" evidence="1">
    <location>
        <begin position="107"/>
        <end position="127"/>
    </location>
</feature>
<gene>
    <name evidence="2" type="ORF">NDU88_003216</name>
</gene>